<evidence type="ECO:0000259" key="4">
    <source>
        <dbReference type="Pfam" id="PF01814"/>
    </source>
</evidence>
<evidence type="ECO:0000256" key="1">
    <source>
        <dbReference type="ARBA" id="ARBA00010587"/>
    </source>
</evidence>
<dbReference type="InterPro" id="IPR012827">
    <property type="entry name" value="Hemerythrin_metal-bd"/>
</dbReference>
<feature type="domain" description="Hemerythrin-like" evidence="4">
    <location>
        <begin position="14"/>
        <end position="126"/>
    </location>
</feature>
<proteinExistence type="inferred from homology"/>
<dbReference type="GO" id="GO:0046872">
    <property type="term" value="F:metal ion binding"/>
    <property type="evidence" value="ECO:0007669"/>
    <property type="project" value="UniProtKB-KW"/>
</dbReference>
<dbReference type="InterPro" id="IPR050669">
    <property type="entry name" value="Hemerythrin"/>
</dbReference>
<evidence type="ECO:0000256" key="2">
    <source>
        <dbReference type="ARBA" id="ARBA00022723"/>
    </source>
</evidence>
<reference evidence="5" key="1">
    <citation type="submission" date="2018-06" db="EMBL/GenBank/DDBJ databases">
        <authorList>
            <person name="Zhirakovskaya E."/>
        </authorList>
    </citation>
    <scope>NUCLEOTIDE SEQUENCE</scope>
</reference>
<protein>
    <recommendedName>
        <fullName evidence="4">Hemerythrin-like domain-containing protein</fullName>
    </recommendedName>
</protein>
<accession>A0A3B1C852</accession>
<organism evidence="5">
    <name type="scientific">hydrothermal vent metagenome</name>
    <dbReference type="NCBI Taxonomy" id="652676"/>
    <lineage>
        <taxon>unclassified sequences</taxon>
        <taxon>metagenomes</taxon>
        <taxon>ecological metagenomes</taxon>
    </lineage>
</organism>
<keyword evidence="3" id="KW-0408">Iron</keyword>
<dbReference type="NCBIfam" id="NF033749">
    <property type="entry name" value="bact_hemeryth"/>
    <property type="match status" value="1"/>
</dbReference>
<dbReference type="SUPFAM" id="SSF47188">
    <property type="entry name" value="Hemerythrin-like"/>
    <property type="match status" value="1"/>
</dbReference>
<dbReference type="EMBL" id="UOGD01000336">
    <property type="protein sequence ID" value="VAX26379.1"/>
    <property type="molecule type" value="Genomic_DNA"/>
</dbReference>
<comment type="similarity">
    <text evidence="1">Belongs to the hemerythrin family.</text>
</comment>
<dbReference type="InterPro" id="IPR035938">
    <property type="entry name" value="Hemerythrin-like_sf"/>
</dbReference>
<dbReference type="InterPro" id="IPR012312">
    <property type="entry name" value="Hemerythrin-like"/>
</dbReference>
<dbReference type="AlphaFoldDB" id="A0A3B1C852"/>
<sequence length="132" mass="15856">MEFIKWSKEVELNIPILDKQHKKMVKLTNQLYKDLESNKKTEIKKTLKLIIDDVKNHFDTEEKLIDESKLPNFISHKLEHQRFYNKISGLYQNIKAGKSQLTMDDLKSVKVWFFNHMDFKDKKLAEHIHSKK</sequence>
<dbReference type="PANTHER" id="PTHR37164:SF1">
    <property type="entry name" value="BACTERIOHEMERYTHRIN"/>
    <property type="match status" value="1"/>
</dbReference>
<gene>
    <name evidence="5" type="ORF">MNBD_IGNAVI01-1918</name>
</gene>
<keyword evidence="2" id="KW-0479">Metal-binding</keyword>
<dbReference type="NCBIfam" id="TIGR02481">
    <property type="entry name" value="hemeryth_dom"/>
    <property type="match status" value="1"/>
</dbReference>
<name>A0A3B1C852_9ZZZZ</name>
<evidence type="ECO:0000313" key="5">
    <source>
        <dbReference type="EMBL" id="VAX26379.1"/>
    </source>
</evidence>
<dbReference type="PANTHER" id="PTHR37164">
    <property type="entry name" value="BACTERIOHEMERYTHRIN"/>
    <property type="match status" value="1"/>
</dbReference>
<dbReference type="Gene3D" id="1.20.120.50">
    <property type="entry name" value="Hemerythrin-like"/>
    <property type="match status" value="1"/>
</dbReference>
<dbReference type="CDD" id="cd12107">
    <property type="entry name" value="Hemerythrin"/>
    <property type="match status" value="1"/>
</dbReference>
<dbReference type="Pfam" id="PF01814">
    <property type="entry name" value="Hemerythrin"/>
    <property type="match status" value="1"/>
</dbReference>
<evidence type="ECO:0000256" key="3">
    <source>
        <dbReference type="ARBA" id="ARBA00023004"/>
    </source>
</evidence>